<dbReference type="RefSeq" id="WP_091350245.1">
    <property type="nucleotide sequence ID" value="NZ_FOIF01000017.1"/>
</dbReference>
<gene>
    <name evidence="9" type="primary">ecfT</name>
    <name evidence="10" type="ORF">SAMN03080614_101720</name>
</gene>
<evidence type="ECO:0000256" key="6">
    <source>
        <dbReference type="ARBA" id="ARBA00022692"/>
    </source>
</evidence>
<dbReference type="Pfam" id="PF02361">
    <property type="entry name" value="CbiQ"/>
    <property type="match status" value="1"/>
</dbReference>
<comment type="similarity">
    <text evidence="2 9">Belongs to the energy-coupling factor EcfT family.</text>
</comment>
<comment type="subcellular location">
    <subcellularLocation>
        <location evidence="1 9">Cell membrane</location>
        <topology evidence="1 9">Multi-pass membrane protein</topology>
    </subcellularLocation>
</comment>
<dbReference type="OrthoDB" id="8075495at2"/>
<evidence type="ECO:0000256" key="5">
    <source>
        <dbReference type="ARBA" id="ARBA00022475"/>
    </source>
</evidence>
<dbReference type="InterPro" id="IPR003339">
    <property type="entry name" value="ABC/ECF_trnsptr_transmembrane"/>
</dbReference>
<dbReference type="STRING" id="1120990.SAMN03080614_101720"/>
<dbReference type="GO" id="GO:0005886">
    <property type="term" value="C:plasma membrane"/>
    <property type="evidence" value="ECO:0007669"/>
    <property type="project" value="UniProtKB-SubCell"/>
</dbReference>
<accession>A0A1I0A4V7</accession>
<name>A0A1I0A4V7_9FIRM</name>
<dbReference type="EMBL" id="FOIF01000017">
    <property type="protein sequence ID" value="SES89198.1"/>
    <property type="molecule type" value="Genomic_DNA"/>
</dbReference>
<evidence type="ECO:0000256" key="1">
    <source>
        <dbReference type="ARBA" id="ARBA00004651"/>
    </source>
</evidence>
<dbReference type="HAMAP" id="MF_01461">
    <property type="entry name" value="EcfT"/>
    <property type="match status" value="1"/>
</dbReference>
<keyword evidence="5 9" id="KW-1003">Cell membrane</keyword>
<comment type="function">
    <text evidence="9">Transmembrane (T) component of an energy-coupling factor (ECF) ABC-transporter complex. Unlike classic ABC transporters this ECF transporter provides the energy necessary to transport a number of different substrates.</text>
</comment>
<evidence type="ECO:0000313" key="11">
    <source>
        <dbReference type="Proteomes" id="UP000243819"/>
    </source>
</evidence>
<feature type="transmembrane region" description="Helical" evidence="9">
    <location>
        <begin position="28"/>
        <end position="55"/>
    </location>
</feature>
<evidence type="ECO:0000313" key="10">
    <source>
        <dbReference type="EMBL" id="SES89198.1"/>
    </source>
</evidence>
<keyword evidence="7 9" id="KW-1133">Transmembrane helix</keyword>
<evidence type="ECO:0000256" key="8">
    <source>
        <dbReference type="ARBA" id="ARBA00023136"/>
    </source>
</evidence>
<keyword evidence="4 9" id="KW-0813">Transport</keyword>
<organism evidence="10 11">
    <name type="scientific">Anaerobranca gottschalkii DSM 13577</name>
    <dbReference type="NCBI Taxonomy" id="1120990"/>
    <lineage>
        <taxon>Bacteria</taxon>
        <taxon>Bacillati</taxon>
        <taxon>Bacillota</taxon>
        <taxon>Clostridia</taxon>
        <taxon>Eubacteriales</taxon>
        <taxon>Proteinivoracaceae</taxon>
        <taxon>Anaerobranca</taxon>
    </lineage>
</organism>
<dbReference type="AlphaFoldDB" id="A0A1I0A4V7"/>
<dbReference type="GO" id="GO:0022857">
    <property type="term" value="F:transmembrane transporter activity"/>
    <property type="evidence" value="ECO:0007669"/>
    <property type="project" value="UniProtKB-UniRule"/>
</dbReference>
<keyword evidence="8 9" id="KW-0472">Membrane</keyword>
<keyword evidence="6 9" id="KW-0812">Transmembrane</keyword>
<evidence type="ECO:0000256" key="7">
    <source>
        <dbReference type="ARBA" id="ARBA00022989"/>
    </source>
</evidence>
<dbReference type="Proteomes" id="UP000243819">
    <property type="component" value="Unassembled WGS sequence"/>
</dbReference>
<evidence type="ECO:0000256" key="9">
    <source>
        <dbReference type="HAMAP-Rule" id="MF_01461"/>
    </source>
</evidence>
<dbReference type="PANTHER" id="PTHR34857:SF2">
    <property type="entry name" value="SLL0384 PROTEIN"/>
    <property type="match status" value="1"/>
</dbReference>
<proteinExistence type="inferred from homology"/>
<keyword evidence="11" id="KW-1185">Reference proteome</keyword>
<dbReference type="InterPro" id="IPR024919">
    <property type="entry name" value="EcfT"/>
</dbReference>
<feature type="transmembrane region" description="Helical" evidence="9">
    <location>
        <begin position="75"/>
        <end position="93"/>
    </location>
</feature>
<dbReference type="PANTHER" id="PTHR34857">
    <property type="entry name" value="SLL0384 PROTEIN"/>
    <property type="match status" value="1"/>
</dbReference>
<dbReference type="InterPro" id="IPR051611">
    <property type="entry name" value="ECF_transporter_component"/>
</dbReference>
<feature type="transmembrane region" description="Helical" evidence="9">
    <location>
        <begin position="114"/>
        <end position="134"/>
    </location>
</feature>
<evidence type="ECO:0000256" key="3">
    <source>
        <dbReference type="ARBA" id="ARBA00014042"/>
    </source>
</evidence>
<evidence type="ECO:0000256" key="2">
    <source>
        <dbReference type="ARBA" id="ARBA00005660"/>
    </source>
</evidence>
<protein>
    <recommendedName>
        <fullName evidence="3 9">Energy-coupling factor transporter transmembrane protein EcfT</fullName>
        <shortName evidence="9">ECF transporter T component EcfT</shortName>
    </recommendedName>
</protein>
<dbReference type="CDD" id="cd16914">
    <property type="entry name" value="EcfT"/>
    <property type="match status" value="1"/>
</dbReference>
<comment type="subunit">
    <text evidence="9">Forms a stable energy-coupling factor (ECF) transporter complex composed of 2 membrane-embedded substrate-binding proteins (S component), 2 ATP-binding proteins (A component) and 2 transmembrane proteins (T component).</text>
</comment>
<evidence type="ECO:0000256" key="4">
    <source>
        <dbReference type="ARBA" id="ARBA00022448"/>
    </source>
</evidence>
<sequence length="269" mass="29952">MSLLKGITIGQYLPGDSFIHNLDPRIKILITIILITTLFFINTFYGYLLLLILLYIMVRVAQISFSTIIKGLKPLWFLIGFTLIIHTFFTKGPETDTLLQLGRFSIDRFGVRQGVFMASRLALLVMNTSLLTLTTSPIALTDAIEGLLSPFKKVGVPAHELAMMMTIALRFIPTLLEETDKIMKAQMARGADFESGNILQRAKALVPLLVPLFVSAFRRADELAMAMESRCYRGGTGRTRMKVLKTTVKDYLAFLGVLALLTTVILTGI</sequence>
<feature type="transmembrane region" description="Helical" evidence="9">
    <location>
        <begin position="251"/>
        <end position="268"/>
    </location>
</feature>
<reference evidence="11" key="1">
    <citation type="submission" date="2016-10" db="EMBL/GenBank/DDBJ databases">
        <authorList>
            <person name="Varghese N."/>
            <person name="Submissions S."/>
        </authorList>
    </citation>
    <scope>NUCLEOTIDE SEQUENCE [LARGE SCALE GENOMIC DNA]</scope>
    <source>
        <strain evidence="11">DSM 13577</strain>
    </source>
</reference>